<organism evidence="8 9">
    <name type="scientific">Persicobacter diffluens</name>
    <dbReference type="NCBI Taxonomy" id="981"/>
    <lineage>
        <taxon>Bacteria</taxon>
        <taxon>Pseudomonadati</taxon>
        <taxon>Bacteroidota</taxon>
        <taxon>Cytophagia</taxon>
        <taxon>Cytophagales</taxon>
        <taxon>Persicobacteraceae</taxon>
        <taxon>Persicobacter</taxon>
    </lineage>
</organism>
<dbReference type="SUPFAM" id="SSF53335">
    <property type="entry name" value="S-adenosyl-L-methionine-dependent methyltransferases"/>
    <property type="match status" value="1"/>
</dbReference>
<comment type="similarity">
    <text evidence="2 7">Belongs to the methyltransferase superfamily. L-isoaspartyl/D-aspartyl protein methyltransferase family.</text>
</comment>
<protein>
    <recommendedName>
        <fullName evidence="7">Protein-L-isoaspartate O-methyltransferase</fullName>
        <ecNumber evidence="7">2.1.1.77</ecNumber>
    </recommendedName>
    <alternativeName>
        <fullName evidence="7">L-isoaspartyl protein carboxyl methyltransferase</fullName>
    </alternativeName>
    <alternativeName>
        <fullName evidence="7">Protein L-isoaspartyl methyltransferase</fullName>
    </alternativeName>
    <alternativeName>
        <fullName evidence="7">Protein-beta-aspartate methyltransferase</fullName>
        <shortName evidence="7">PIMT</shortName>
    </alternativeName>
</protein>
<comment type="caution">
    <text evidence="8">The sequence shown here is derived from an EMBL/GenBank/DDBJ whole genome shotgun (WGS) entry which is preliminary data.</text>
</comment>
<keyword evidence="6 7" id="KW-0949">S-adenosyl-L-methionine</keyword>
<dbReference type="HAMAP" id="MF_00090">
    <property type="entry name" value="PIMT"/>
    <property type="match status" value="1"/>
</dbReference>
<dbReference type="PANTHER" id="PTHR11579">
    <property type="entry name" value="PROTEIN-L-ISOASPARTATE O-METHYLTRANSFERASE"/>
    <property type="match status" value="1"/>
</dbReference>
<keyword evidence="3 7" id="KW-0963">Cytoplasm</keyword>
<gene>
    <name evidence="7 8" type="primary">pcm</name>
    <name evidence="8" type="ORF">PEDI_22140</name>
</gene>
<name>A0AAN5AKA5_9BACT</name>
<dbReference type="NCBIfam" id="TIGR00080">
    <property type="entry name" value="pimt"/>
    <property type="match status" value="1"/>
</dbReference>
<dbReference type="GO" id="GO:0032259">
    <property type="term" value="P:methylation"/>
    <property type="evidence" value="ECO:0007669"/>
    <property type="project" value="UniProtKB-KW"/>
</dbReference>
<comment type="subcellular location">
    <subcellularLocation>
        <location evidence="1 7">Cytoplasm</location>
    </subcellularLocation>
</comment>
<evidence type="ECO:0000256" key="3">
    <source>
        <dbReference type="ARBA" id="ARBA00022490"/>
    </source>
</evidence>
<evidence type="ECO:0000256" key="6">
    <source>
        <dbReference type="ARBA" id="ARBA00022691"/>
    </source>
</evidence>
<evidence type="ECO:0000256" key="4">
    <source>
        <dbReference type="ARBA" id="ARBA00022603"/>
    </source>
</evidence>
<comment type="function">
    <text evidence="7">Catalyzes the methyl esterification of L-isoaspartyl residues in peptides and proteins that result from spontaneous decomposition of normal L-aspartyl and L-asparaginyl residues. It plays a role in the repair and/or degradation of damaged proteins.</text>
</comment>
<comment type="catalytic activity">
    <reaction evidence="7">
        <text>[protein]-L-isoaspartate + S-adenosyl-L-methionine = [protein]-L-isoaspartate alpha-methyl ester + S-adenosyl-L-homocysteine</text>
        <dbReference type="Rhea" id="RHEA:12705"/>
        <dbReference type="Rhea" id="RHEA-COMP:12143"/>
        <dbReference type="Rhea" id="RHEA-COMP:12144"/>
        <dbReference type="ChEBI" id="CHEBI:57856"/>
        <dbReference type="ChEBI" id="CHEBI:59789"/>
        <dbReference type="ChEBI" id="CHEBI:90596"/>
        <dbReference type="ChEBI" id="CHEBI:90598"/>
        <dbReference type="EC" id="2.1.1.77"/>
    </reaction>
</comment>
<keyword evidence="9" id="KW-1185">Reference proteome</keyword>
<reference evidence="8 9" key="1">
    <citation type="submission" date="2021-12" db="EMBL/GenBank/DDBJ databases">
        <title>Genome sequencing of bacteria with rrn-lacking chromosome and rrn-plasmid.</title>
        <authorList>
            <person name="Anda M."/>
            <person name="Iwasaki W."/>
        </authorList>
    </citation>
    <scope>NUCLEOTIDE SEQUENCE [LARGE SCALE GENOMIC DNA]</scope>
    <source>
        <strain evidence="8 9">NBRC 15940</strain>
    </source>
</reference>
<dbReference type="AlphaFoldDB" id="A0AAN5AKA5"/>
<dbReference type="InterPro" id="IPR000682">
    <property type="entry name" value="PCMT"/>
</dbReference>
<evidence type="ECO:0000256" key="7">
    <source>
        <dbReference type="HAMAP-Rule" id="MF_00090"/>
    </source>
</evidence>
<evidence type="ECO:0000256" key="5">
    <source>
        <dbReference type="ARBA" id="ARBA00022679"/>
    </source>
</evidence>
<evidence type="ECO:0000313" key="8">
    <source>
        <dbReference type="EMBL" id="GJM61662.1"/>
    </source>
</evidence>
<feature type="active site" evidence="7">
    <location>
        <position position="65"/>
    </location>
</feature>
<dbReference type="Gene3D" id="3.40.50.150">
    <property type="entry name" value="Vaccinia Virus protein VP39"/>
    <property type="match status" value="1"/>
</dbReference>
<dbReference type="PANTHER" id="PTHR11579:SF0">
    <property type="entry name" value="PROTEIN-L-ISOASPARTATE(D-ASPARTATE) O-METHYLTRANSFERASE"/>
    <property type="match status" value="1"/>
</dbReference>
<dbReference type="InterPro" id="IPR029063">
    <property type="entry name" value="SAM-dependent_MTases_sf"/>
</dbReference>
<dbReference type="EMBL" id="BQKE01000001">
    <property type="protein sequence ID" value="GJM61662.1"/>
    <property type="molecule type" value="Genomic_DNA"/>
</dbReference>
<evidence type="ECO:0000313" key="9">
    <source>
        <dbReference type="Proteomes" id="UP001310022"/>
    </source>
</evidence>
<accession>A0AAN5AKA5</accession>
<proteinExistence type="inferred from homology"/>
<sequence>MMEDSYKHQGMRRQLIATLKQKGIKDEKVLDVMGRIPRHYFFENAFLSHAYEDKAFPIGSGQTISQPYTVAFMTQLLHTKPGDKVLEIGTGSGYQAAVLCALGVDIYSIEYVKALHLSAADLLGQMGYRPKLFWGDGSKGLAAEAPYKGIIVTAGAPAVPQLLLEQLEIGGRLVIPVGNSKSQEMHRYTRVSASKVEKEVFSNFSFVPLKGKHGWSE</sequence>
<evidence type="ECO:0000256" key="2">
    <source>
        <dbReference type="ARBA" id="ARBA00005369"/>
    </source>
</evidence>
<dbReference type="Proteomes" id="UP001310022">
    <property type="component" value="Unassembled WGS sequence"/>
</dbReference>
<dbReference type="GO" id="GO:0005737">
    <property type="term" value="C:cytoplasm"/>
    <property type="evidence" value="ECO:0007669"/>
    <property type="project" value="UniProtKB-SubCell"/>
</dbReference>
<dbReference type="NCBIfam" id="NF001453">
    <property type="entry name" value="PRK00312.1"/>
    <property type="match status" value="1"/>
</dbReference>
<evidence type="ECO:0000256" key="1">
    <source>
        <dbReference type="ARBA" id="ARBA00004496"/>
    </source>
</evidence>
<dbReference type="GO" id="GO:0004719">
    <property type="term" value="F:protein-L-isoaspartate (D-aspartate) O-methyltransferase activity"/>
    <property type="evidence" value="ECO:0007669"/>
    <property type="project" value="UniProtKB-UniRule"/>
</dbReference>
<dbReference type="CDD" id="cd02440">
    <property type="entry name" value="AdoMet_MTases"/>
    <property type="match status" value="1"/>
</dbReference>
<keyword evidence="5 7" id="KW-0808">Transferase</keyword>
<dbReference type="GO" id="GO:0030091">
    <property type="term" value="P:protein repair"/>
    <property type="evidence" value="ECO:0007669"/>
    <property type="project" value="UniProtKB-UniRule"/>
</dbReference>
<dbReference type="EC" id="2.1.1.77" evidence="7"/>
<keyword evidence="4 7" id="KW-0489">Methyltransferase</keyword>
<dbReference type="Pfam" id="PF01135">
    <property type="entry name" value="PCMT"/>
    <property type="match status" value="1"/>
</dbReference>
<dbReference type="FunFam" id="3.40.50.150:FF:000010">
    <property type="entry name" value="Protein-L-isoaspartate O-methyltransferase"/>
    <property type="match status" value="1"/>
</dbReference>